<reference evidence="3 5" key="2">
    <citation type="submission" date="2016-10" db="EMBL/GenBank/DDBJ databases">
        <authorList>
            <person name="Varghese N."/>
            <person name="Submissions S."/>
        </authorList>
    </citation>
    <scope>NUCLEOTIDE SEQUENCE [LARGE SCALE GENOMIC DNA]</scope>
    <source>
        <strain evidence="3 5">DSM 22150</strain>
    </source>
</reference>
<feature type="transmembrane region" description="Helical" evidence="1">
    <location>
        <begin position="117"/>
        <end position="141"/>
    </location>
</feature>
<dbReference type="Proteomes" id="UP000076878">
    <property type="component" value="Unassembled WGS sequence"/>
</dbReference>
<feature type="transmembrane region" description="Helical" evidence="1">
    <location>
        <begin position="92"/>
        <end position="111"/>
    </location>
</feature>
<evidence type="ECO:0000313" key="2">
    <source>
        <dbReference type="EMBL" id="CZQ81158.1"/>
    </source>
</evidence>
<feature type="transmembrane region" description="Helical" evidence="1">
    <location>
        <begin position="46"/>
        <end position="71"/>
    </location>
</feature>
<feature type="transmembrane region" description="Helical" evidence="1">
    <location>
        <begin position="12"/>
        <end position="34"/>
    </location>
</feature>
<dbReference type="STRING" id="640938.TR210_113"/>
<dbReference type="OrthoDB" id="1100174at2"/>
<dbReference type="Proteomes" id="UP000199280">
    <property type="component" value="Unassembled WGS sequence"/>
</dbReference>
<dbReference type="InterPro" id="IPR021354">
    <property type="entry name" value="DUF2975"/>
</dbReference>
<dbReference type="Pfam" id="PF11188">
    <property type="entry name" value="DUF2975"/>
    <property type="match status" value="1"/>
</dbReference>
<keyword evidence="1" id="KW-0472">Membrane</keyword>
<accession>A0A143Y940</accession>
<keyword evidence="5" id="KW-1185">Reference proteome</keyword>
<keyword evidence="1" id="KW-1133">Transmembrane helix</keyword>
<proteinExistence type="predicted"/>
<dbReference type="EMBL" id="FJNB01000001">
    <property type="protein sequence ID" value="CZQ81158.1"/>
    <property type="molecule type" value="Genomic_DNA"/>
</dbReference>
<protein>
    <recommendedName>
        <fullName evidence="6">DUF2975 domain-containing protein</fullName>
    </recommendedName>
</protein>
<evidence type="ECO:0000313" key="5">
    <source>
        <dbReference type="Proteomes" id="UP000199280"/>
    </source>
</evidence>
<dbReference type="EMBL" id="FNYT01000001">
    <property type="protein sequence ID" value="SEI53818.1"/>
    <property type="molecule type" value="Genomic_DNA"/>
</dbReference>
<dbReference type="AlphaFoldDB" id="A0A143Y940"/>
<evidence type="ECO:0000313" key="4">
    <source>
        <dbReference type="Proteomes" id="UP000076878"/>
    </source>
</evidence>
<evidence type="ECO:0000313" key="3">
    <source>
        <dbReference type="EMBL" id="SEI53818.1"/>
    </source>
</evidence>
<organism evidence="2 4">
    <name type="scientific">Trichococcus ilyis</name>
    <dbReference type="NCBI Taxonomy" id="640938"/>
    <lineage>
        <taxon>Bacteria</taxon>
        <taxon>Bacillati</taxon>
        <taxon>Bacillota</taxon>
        <taxon>Bacilli</taxon>
        <taxon>Lactobacillales</taxon>
        <taxon>Carnobacteriaceae</taxon>
        <taxon>Trichococcus</taxon>
    </lineage>
</organism>
<evidence type="ECO:0000256" key="1">
    <source>
        <dbReference type="SAM" id="Phobius"/>
    </source>
</evidence>
<evidence type="ECO:0008006" key="6">
    <source>
        <dbReference type="Google" id="ProtNLM"/>
    </source>
</evidence>
<keyword evidence="1" id="KW-0812">Transmembrane</keyword>
<reference evidence="2 4" key="1">
    <citation type="submission" date="2016-02" db="EMBL/GenBank/DDBJ databases">
        <authorList>
            <person name="Wen L."/>
            <person name="He K."/>
            <person name="Yang H."/>
        </authorList>
    </citation>
    <scope>NUCLEOTIDE SEQUENCE [LARGE SCALE GENOMIC DNA]</scope>
    <source>
        <strain evidence="2">Trichococcus_R210</strain>
    </source>
</reference>
<name>A0A143Y940_9LACT</name>
<sequence>MKRETLFLKTIVFLLGLPVLALCIFIIPEIAAFLVELVPSLAYLQYPFMIGLYASAGIYFFALYQVFRLLGFIDQDLAFSDLTVHVLKNIKFCAAAIGSLFILFMPLIFMMGDLDDAPGLVLIGLIIIFACMVIAVFAAVLEKLLQNAIAIKQENDYTI</sequence>
<dbReference type="RefSeq" id="WP_068620507.1">
    <property type="nucleotide sequence ID" value="NZ_FJNB01000001.1"/>
</dbReference>
<gene>
    <name evidence="3" type="ORF">SAMN05216375_101154</name>
    <name evidence="2" type="ORF">TR210_113</name>
</gene>